<protein>
    <recommendedName>
        <fullName evidence="1">CN hydrolase domain-containing protein</fullName>
    </recommendedName>
</protein>
<organism evidence="2 3">
    <name type="scientific">Candidatus Accumulibacter phosphatis</name>
    <dbReference type="NCBI Taxonomy" id="327160"/>
    <lineage>
        <taxon>Bacteria</taxon>
        <taxon>Pseudomonadati</taxon>
        <taxon>Pseudomonadota</taxon>
        <taxon>Betaproteobacteria</taxon>
        <taxon>Candidatus Accumulibacter</taxon>
    </lineage>
</organism>
<dbReference type="InterPro" id="IPR036526">
    <property type="entry name" value="C-N_Hydrolase_sf"/>
</dbReference>
<reference evidence="2 3" key="1">
    <citation type="submission" date="2014-02" db="EMBL/GenBank/DDBJ databases">
        <title>Expanding our view of genomic diversity in Candidatus Accumulibacter clades.</title>
        <authorList>
            <person name="Skennerton C.T."/>
            <person name="Barr J.J."/>
            <person name="Slater F.R."/>
            <person name="Bond P.L."/>
            <person name="Tyson G.W."/>
        </authorList>
    </citation>
    <scope>NUCLEOTIDE SEQUENCE [LARGE SCALE GENOMIC DNA]</scope>
    <source>
        <strain evidence="3">BA-91</strain>
    </source>
</reference>
<evidence type="ECO:0000259" key="1">
    <source>
        <dbReference type="PROSITE" id="PS50263"/>
    </source>
</evidence>
<evidence type="ECO:0000313" key="3">
    <source>
        <dbReference type="Proteomes" id="UP000020077"/>
    </source>
</evidence>
<feature type="domain" description="CN hydrolase" evidence="1">
    <location>
        <begin position="185"/>
        <end position="422"/>
    </location>
</feature>
<dbReference type="PROSITE" id="PS50263">
    <property type="entry name" value="CN_HYDROLASE"/>
    <property type="match status" value="1"/>
</dbReference>
<name>A0A080LT36_9PROT</name>
<sequence>MQQVCDLIARREYKTALVRLWHLAEQLGDAGGTTLDRWASLPVDALAEKRIANFFAFGQPGMTLQALQSRPTEVVSGLDQRLHEERRKASRPTRLVIEGRGYFLVPCTSHNGFEQEQPVRFANYMRHHRIIPDRLPSGVTASVRDLCEHARLQQQLEDIVHADLPALQIGLGLFPDRHRLQGESTRTDAARQRTFFTATSDDAARLASAREQIRQAEAADVELLVFPELTLSPDNQRAIEQDLFRRWCDGEPCRIALILLGSFHCHDDSRDDCKRNRARLLWGFDGSTIAAHDKFSPATLGELTEDFTPGTTAVFLCTPIGNISLAICKDIIDDYASIWLEKLGPNWLLVPSLSDSASEHAKASRRLWNRHRCISVVANQPLDRDHLPDDGSAADPVYGYVCSDQMRLRKRSETLSVHPVSLPHSGEHPPDKPC</sequence>
<gene>
    <name evidence="2" type="ORF">AW09_003300</name>
</gene>
<dbReference type="SUPFAM" id="SSF56317">
    <property type="entry name" value="Carbon-nitrogen hydrolase"/>
    <property type="match status" value="1"/>
</dbReference>
<accession>A0A080LT36</accession>
<dbReference type="AlphaFoldDB" id="A0A080LT36"/>
<dbReference type="InterPro" id="IPR003010">
    <property type="entry name" value="C-N_Hydrolase"/>
</dbReference>
<dbReference type="Gene3D" id="3.60.110.10">
    <property type="entry name" value="Carbon-nitrogen hydrolase"/>
    <property type="match status" value="1"/>
</dbReference>
<dbReference type="Proteomes" id="UP000020077">
    <property type="component" value="Unassembled WGS sequence"/>
</dbReference>
<proteinExistence type="predicted"/>
<evidence type="ECO:0000313" key="2">
    <source>
        <dbReference type="EMBL" id="KFB71548.1"/>
    </source>
</evidence>
<dbReference type="EMBL" id="JDVG02000527">
    <property type="protein sequence ID" value="KFB71548.1"/>
    <property type="molecule type" value="Genomic_DNA"/>
</dbReference>
<comment type="caution">
    <text evidence="2">The sequence shown here is derived from an EMBL/GenBank/DDBJ whole genome shotgun (WGS) entry which is preliminary data.</text>
</comment>